<dbReference type="PANTHER" id="PTHR30561:SF0">
    <property type="entry name" value="GUANIDINIUM EXPORTER"/>
    <property type="match status" value="1"/>
</dbReference>
<evidence type="ECO:0000256" key="4">
    <source>
        <dbReference type="ARBA" id="ARBA00022692"/>
    </source>
</evidence>
<keyword evidence="5 10" id="KW-1133">Transmembrane helix</keyword>
<evidence type="ECO:0000313" key="12">
    <source>
        <dbReference type="Proteomes" id="UP000004200"/>
    </source>
</evidence>
<dbReference type="PANTHER" id="PTHR30561">
    <property type="entry name" value="SMR FAMILY PROTON-DEPENDENT DRUG EFFLUX TRANSPORTER SUGE"/>
    <property type="match status" value="1"/>
</dbReference>
<evidence type="ECO:0000256" key="10">
    <source>
        <dbReference type="SAM" id="Phobius"/>
    </source>
</evidence>
<dbReference type="GO" id="GO:0022857">
    <property type="term" value="F:transmembrane transporter activity"/>
    <property type="evidence" value="ECO:0007669"/>
    <property type="project" value="InterPro"/>
</dbReference>
<dbReference type="InterPro" id="IPR045324">
    <property type="entry name" value="Small_multidrug_res"/>
</dbReference>
<keyword evidence="4 9" id="KW-0812">Transmembrane</keyword>
<evidence type="ECO:0000256" key="8">
    <source>
        <dbReference type="ARBA" id="ARBA00039168"/>
    </source>
</evidence>
<dbReference type="GO" id="GO:1990961">
    <property type="term" value="P:xenobiotic detoxification by transmembrane export across the plasma membrane"/>
    <property type="evidence" value="ECO:0007669"/>
    <property type="project" value="UniProtKB-ARBA"/>
</dbReference>
<evidence type="ECO:0000256" key="3">
    <source>
        <dbReference type="ARBA" id="ARBA00022475"/>
    </source>
</evidence>
<dbReference type="InterPro" id="IPR000390">
    <property type="entry name" value="Small_drug/metabolite_transptr"/>
</dbReference>
<reference evidence="11 12" key="1">
    <citation type="submission" date="2011-06" db="EMBL/GenBank/DDBJ databases">
        <title>The draft genome of Thiorhodococcus drewsii AZ1.</title>
        <authorList>
            <consortium name="US DOE Joint Genome Institute (JGI-PGF)"/>
            <person name="Lucas S."/>
            <person name="Han J."/>
            <person name="Lapidus A."/>
            <person name="Cheng J.-F."/>
            <person name="Goodwin L."/>
            <person name="Pitluck S."/>
            <person name="Peters L."/>
            <person name="Land M.L."/>
            <person name="Hauser L."/>
            <person name="Vogl K."/>
            <person name="Liu Z."/>
            <person name="Imhoff J."/>
            <person name="Thiel V."/>
            <person name="Frigaard N.-U."/>
            <person name="Bryant D.A."/>
            <person name="Woyke T.J."/>
        </authorList>
    </citation>
    <scope>NUCLEOTIDE SEQUENCE [LARGE SCALE GENOMIC DNA]</scope>
    <source>
        <strain evidence="11 12">AZ1</strain>
    </source>
</reference>
<dbReference type="Gene3D" id="1.10.3730.20">
    <property type="match status" value="1"/>
</dbReference>
<evidence type="ECO:0000256" key="7">
    <source>
        <dbReference type="ARBA" id="ARBA00038151"/>
    </source>
</evidence>
<keyword evidence="2" id="KW-0813">Transport</keyword>
<keyword evidence="12" id="KW-1185">Reference proteome</keyword>
<comment type="similarity">
    <text evidence="7">Belongs to the drug/metabolite transporter (DMT) superfamily. Small multidrug resistance (SMR) (TC 2.A.7.1) family. Gdx/SugE subfamily.</text>
</comment>
<evidence type="ECO:0000313" key="11">
    <source>
        <dbReference type="EMBL" id="EGV31380.1"/>
    </source>
</evidence>
<evidence type="ECO:0000256" key="9">
    <source>
        <dbReference type="RuleBase" id="RU003942"/>
    </source>
</evidence>
<dbReference type="eggNOG" id="COG2076">
    <property type="taxonomic scope" value="Bacteria"/>
</dbReference>
<evidence type="ECO:0000256" key="6">
    <source>
        <dbReference type="ARBA" id="ARBA00023136"/>
    </source>
</evidence>
<evidence type="ECO:0000256" key="2">
    <source>
        <dbReference type="ARBA" id="ARBA00022448"/>
    </source>
</evidence>
<dbReference type="EMBL" id="AFWT01000012">
    <property type="protein sequence ID" value="EGV31380.1"/>
    <property type="molecule type" value="Genomic_DNA"/>
</dbReference>
<protein>
    <recommendedName>
        <fullName evidence="8">Guanidinium exporter</fullName>
    </recommendedName>
</protein>
<organism evidence="11 12">
    <name type="scientific">Thiorhodococcus drewsii AZ1</name>
    <dbReference type="NCBI Taxonomy" id="765913"/>
    <lineage>
        <taxon>Bacteria</taxon>
        <taxon>Pseudomonadati</taxon>
        <taxon>Pseudomonadota</taxon>
        <taxon>Gammaproteobacteria</taxon>
        <taxon>Chromatiales</taxon>
        <taxon>Chromatiaceae</taxon>
        <taxon>Thiorhodococcus</taxon>
    </lineage>
</organism>
<dbReference type="AlphaFoldDB" id="G2E139"/>
<dbReference type="InterPro" id="IPR037185">
    <property type="entry name" value="EmrE-like"/>
</dbReference>
<comment type="caution">
    <text evidence="11">The sequence shown here is derived from an EMBL/GenBank/DDBJ whole genome shotgun (WGS) entry which is preliminary data.</text>
</comment>
<dbReference type="Pfam" id="PF00893">
    <property type="entry name" value="Multi_Drug_Res"/>
    <property type="match status" value="1"/>
</dbReference>
<accession>G2E139</accession>
<name>G2E139_9GAMM</name>
<feature type="transmembrane region" description="Helical" evidence="10">
    <location>
        <begin position="93"/>
        <end position="112"/>
    </location>
</feature>
<evidence type="ECO:0000256" key="5">
    <source>
        <dbReference type="ARBA" id="ARBA00022989"/>
    </source>
</evidence>
<keyword evidence="3" id="KW-1003">Cell membrane</keyword>
<sequence>MSPSANSLAWIYLAIAGACEWGWPVGLKYGLSPTGLRWSWILFAILCMTASGAFLLLAQKTIPMGTAYAVWTGIGAVGAFSLGILLFAEPATLARFFFVGLIIAGIAGLKLTSSH</sequence>
<dbReference type="GO" id="GO:0005886">
    <property type="term" value="C:plasma membrane"/>
    <property type="evidence" value="ECO:0007669"/>
    <property type="project" value="UniProtKB-SubCell"/>
</dbReference>
<keyword evidence="6 10" id="KW-0472">Membrane</keyword>
<dbReference type="SUPFAM" id="SSF103481">
    <property type="entry name" value="Multidrug resistance efflux transporter EmrE"/>
    <property type="match status" value="1"/>
</dbReference>
<feature type="transmembrane region" description="Helical" evidence="10">
    <location>
        <begin position="38"/>
        <end position="58"/>
    </location>
</feature>
<evidence type="ECO:0000256" key="1">
    <source>
        <dbReference type="ARBA" id="ARBA00004651"/>
    </source>
</evidence>
<dbReference type="Proteomes" id="UP000004200">
    <property type="component" value="Unassembled WGS sequence"/>
</dbReference>
<dbReference type="STRING" id="765913.ThidrDRAFT_2002"/>
<gene>
    <name evidence="11" type="ORF">ThidrDRAFT_2002</name>
</gene>
<feature type="transmembrane region" description="Helical" evidence="10">
    <location>
        <begin position="65"/>
        <end position="87"/>
    </location>
</feature>
<proteinExistence type="inferred from homology"/>
<dbReference type="FunFam" id="1.10.3730.20:FF:000001">
    <property type="entry name" value="Quaternary ammonium compound resistance transporter SugE"/>
    <property type="match status" value="1"/>
</dbReference>
<comment type="subcellular location">
    <subcellularLocation>
        <location evidence="1 9">Cell membrane</location>
        <topology evidence="1 9">Multi-pass membrane protein</topology>
    </subcellularLocation>
</comment>
<dbReference type="PATRIC" id="fig|765913.3.peg.2036"/>